<dbReference type="AlphaFoldDB" id="A0A642VC15"/>
<dbReference type="InterPro" id="IPR036663">
    <property type="entry name" value="Fumarylacetoacetase_C_sf"/>
</dbReference>
<dbReference type="GO" id="GO:0003824">
    <property type="term" value="F:catalytic activity"/>
    <property type="evidence" value="ECO:0007669"/>
    <property type="project" value="InterPro"/>
</dbReference>
<dbReference type="InterPro" id="IPR011234">
    <property type="entry name" value="Fumarylacetoacetase-like_C"/>
</dbReference>
<dbReference type="VEuPathDB" id="FungiDB:TRICI_002412"/>
<accession>A0A642VC15</accession>
<gene>
    <name evidence="3" type="ORF">TRICI_002412</name>
</gene>
<protein>
    <recommendedName>
        <fullName evidence="2">Fumarylacetoacetase-like C-terminal domain-containing protein</fullName>
    </recommendedName>
</protein>
<comment type="similarity">
    <text evidence="1">Belongs to the FAH family.</text>
</comment>
<organism evidence="3 4">
    <name type="scientific">Trichomonascus ciferrii</name>
    <dbReference type="NCBI Taxonomy" id="44093"/>
    <lineage>
        <taxon>Eukaryota</taxon>
        <taxon>Fungi</taxon>
        <taxon>Dikarya</taxon>
        <taxon>Ascomycota</taxon>
        <taxon>Saccharomycotina</taxon>
        <taxon>Dipodascomycetes</taxon>
        <taxon>Dipodascales</taxon>
        <taxon>Trichomonascaceae</taxon>
        <taxon>Trichomonascus</taxon>
        <taxon>Trichomonascus ciferrii complex</taxon>
    </lineage>
</organism>
<comment type="caution">
    <text evidence="3">The sequence shown here is derived from an EMBL/GenBank/DDBJ whole genome shotgun (WGS) entry which is preliminary data.</text>
</comment>
<keyword evidence="4" id="KW-1185">Reference proteome</keyword>
<evidence type="ECO:0000313" key="4">
    <source>
        <dbReference type="Proteomes" id="UP000761534"/>
    </source>
</evidence>
<proteinExistence type="inferred from homology"/>
<evidence type="ECO:0000256" key="1">
    <source>
        <dbReference type="ARBA" id="ARBA00010211"/>
    </source>
</evidence>
<dbReference type="Pfam" id="PF01557">
    <property type="entry name" value="FAA_hydrolase"/>
    <property type="match status" value="1"/>
</dbReference>
<dbReference type="Proteomes" id="UP000761534">
    <property type="component" value="Unassembled WGS sequence"/>
</dbReference>
<name>A0A642VC15_9ASCO</name>
<evidence type="ECO:0000259" key="2">
    <source>
        <dbReference type="Pfam" id="PF01557"/>
    </source>
</evidence>
<feature type="domain" description="Fumarylacetoacetase-like C-terminal" evidence="2">
    <location>
        <begin position="36"/>
        <end position="93"/>
    </location>
</feature>
<dbReference type="EMBL" id="SWFS01000164">
    <property type="protein sequence ID" value="KAA8915422.1"/>
    <property type="molecule type" value="Genomic_DNA"/>
</dbReference>
<evidence type="ECO:0000313" key="3">
    <source>
        <dbReference type="EMBL" id="KAA8915422.1"/>
    </source>
</evidence>
<reference evidence="3" key="1">
    <citation type="journal article" date="2019" name="G3 (Bethesda)">
        <title>Genome Assemblies of Two Rare Opportunistic Yeast Pathogens: Diutina rugosa (syn. Candida rugosa) and Trichomonascus ciferrii (syn. Candida ciferrii).</title>
        <authorList>
            <person name="Mixao V."/>
            <person name="Saus E."/>
            <person name="Hansen A.P."/>
            <person name="Lass-Florl C."/>
            <person name="Gabaldon T."/>
        </authorList>
    </citation>
    <scope>NUCLEOTIDE SEQUENCE</scope>
    <source>
        <strain evidence="3">CBS 4856</strain>
    </source>
</reference>
<dbReference type="SUPFAM" id="SSF56529">
    <property type="entry name" value="FAH"/>
    <property type="match status" value="1"/>
</dbReference>
<dbReference type="Gene3D" id="3.90.850.10">
    <property type="entry name" value="Fumarylacetoacetase-like, C-terminal domain"/>
    <property type="match status" value="1"/>
</dbReference>
<sequence>MVRTTSANWSSWDVGLDAYNDVEIKMYETTGTTVISVPILFAKPRITLIGPYPALVNIPKVVQDGTSDYEAELFLVIGKPGRDVPEKELWNMCWATQRQTTSAQDHFKDKNPNGALERALLTAAVELDRSWQPLMSLSTRKPYQLMQSTIATPFKMGILGSSSLTSKNWSPFLFQGHDPRSRNKHS</sequence>
<dbReference type="OrthoDB" id="411064at2759"/>